<protein>
    <submittedName>
        <fullName evidence="1">Uncharacterized protein</fullName>
    </submittedName>
</protein>
<dbReference type="Proteomes" id="UP001217178">
    <property type="component" value="Unassembled WGS sequence"/>
</dbReference>
<feature type="non-terminal residue" evidence="1">
    <location>
        <position position="103"/>
    </location>
</feature>
<dbReference type="EMBL" id="JAQRFI010000282">
    <property type="protein sequence ID" value="MDC9591915.1"/>
    <property type="molecule type" value="Genomic_DNA"/>
</dbReference>
<organism evidence="1 2">
    <name type="scientific">Xenorhabdus yunnanensis</name>
    <dbReference type="NCBI Taxonomy" id="3025878"/>
    <lineage>
        <taxon>Bacteria</taxon>
        <taxon>Pseudomonadati</taxon>
        <taxon>Pseudomonadota</taxon>
        <taxon>Gammaproteobacteria</taxon>
        <taxon>Enterobacterales</taxon>
        <taxon>Morganellaceae</taxon>
        <taxon>Xenorhabdus</taxon>
    </lineage>
</organism>
<comment type="caution">
    <text evidence="1">The sequence shown here is derived from an EMBL/GenBank/DDBJ whole genome shotgun (WGS) entry which is preliminary data.</text>
</comment>
<sequence length="103" mass="11490">EITFPAGIKFLGENKTFPSIFGDKEVVEVTSGAFECKNGVLASEVTLKAGWTMKRQIENWLSGKVTFDSKGQQVVEFFFKPNGVLQYVKKRGTEHPKTIITGF</sequence>
<name>A0ABT5LQ76_9GAMM</name>
<proteinExistence type="predicted"/>
<accession>A0ABT5LQ76</accession>
<evidence type="ECO:0000313" key="1">
    <source>
        <dbReference type="EMBL" id="MDC9591915.1"/>
    </source>
</evidence>
<keyword evidence="2" id="KW-1185">Reference proteome</keyword>
<reference evidence="1 2" key="1">
    <citation type="submission" date="2023-02" db="EMBL/GenBank/DDBJ databases">
        <title>Entomopathogenic bacteria.</title>
        <authorList>
            <person name="Machado R.A."/>
        </authorList>
    </citation>
    <scope>NUCLEOTIDE SEQUENCE [LARGE SCALE GENOMIC DNA]</scope>
    <source>
        <strain evidence="1 2">XENO-10</strain>
    </source>
</reference>
<feature type="non-terminal residue" evidence="1">
    <location>
        <position position="1"/>
    </location>
</feature>
<evidence type="ECO:0000313" key="2">
    <source>
        <dbReference type="Proteomes" id="UP001217178"/>
    </source>
</evidence>
<dbReference type="RefSeq" id="WP_273557074.1">
    <property type="nucleotide sequence ID" value="NZ_JAQRFI010000282.1"/>
</dbReference>
<gene>
    <name evidence="1" type="ORF">PSI23_22255</name>
</gene>